<evidence type="ECO:0000313" key="3">
    <source>
        <dbReference type="Proteomes" id="UP000028582"/>
    </source>
</evidence>
<dbReference type="EMBL" id="ANJA01002859">
    <property type="protein sequence ID" value="ETO67704.1"/>
    <property type="molecule type" value="Genomic_DNA"/>
</dbReference>
<proteinExistence type="predicted"/>
<reference evidence="2 3" key="1">
    <citation type="submission" date="2013-11" db="EMBL/GenBank/DDBJ databases">
        <title>The Genome Sequence of Phytophthora parasitica P1976.</title>
        <authorList>
            <consortium name="The Broad Institute Genomics Platform"/>
            <person name="Russ C."/>
            <person name="Tyler B."/>
            <person name="Panabieres F."/>
            <person name="Shan W."/>
            <person name="Tripathy S."/>
            <person name="Grunwald N."/>
            <person name="Machado M."/>
            <person name="Johnson C.S."/>
            <person name="Walker B."/>
            <person name="Young S."/>
            <person name="Zeng Q."/>
            <person name="Gargeya S."/>
            <person name="Fitzgerald M."/>
            <person name="Haas B."/>
            <person name="Abouelleil A."/>
            <person name="Allen A.W."/>
            <person name="Alvarado L."/>
            <person name="Arachchi H.M."/>
            <person name="Berlin A.M."/>
            <person name="Chapman S.B."/>
            <person name="Gainer-Dewar J."/>
            <person name="Goldberg J."/>
            <person name="Griggs A."/>
            <person name="Gujja S."/>
            <person name="Hansen M."/>
            <person name="Howarth C."/>
            <person name="Imamovic A."/>
            <person name="Ireland A."/>
            <person name="Larimer J."/>
            <person name="McCowan C."/>
            <person name="Murphy C."/>
            <person name="Pearson M."/>
            <person name="Poon T.W."/>
            <person name="Priest M."/>
            <person name="Roberts A."/>
            <person name="Saif S."/>
            <person name="Shea T."/>
            <person name="Sisk P."/>
            <person name="Sykes S."/>
            <person name="Wortman J."/>
            <person name="Nusbaum C."/>
            <person name="Birren B."/>
        </authorList>
    </citation>
    <scope>NUCLEOTIDE SEQUENCE [LARGE SCALE GENOMIC DNA]</scope>
    <source>
        <strain evidence="2 3">P1976</strain>
    </source>
</reference>
<organism evidence="2 3">
    <name type="scientific">Phytophthora nicotianae P1976</name>
    <dbReference type="NCBI Taxonomy" id="1317066"/>
    <lineage>
        <taxon>Eukaryota</taxon>
        <taxon>Sar</taxon>
        <taxon>Stramenopiles</taxon>
        <taxon>Oomycota</taxon>
        <taxon>Peronosporomycetes</taxon>
        <taxon>Peronosporales</taxon>
        <taxon>Peronosporaceae</taxon>
        <taxon>Phytophthora</taxon>
    </lineage>
</organism>
<protein>
    <submittedName>
        <fullName evidence="2">Uncharacterized protein</fullName>
    </submittedName>
</protein>
<dbReference type="Proteomes" id="UP000028582">
    <property type="component" value="Unassembled WGS sequence"/>
</dbReference>
<evidence type="ECO:0000256" key="1">
    <source>
        <dbReference type="SAM" id="MobiDB-lite"/>
    </source>
</evidence>
<gene>
    <name evidence="2" type="ORF">F444_15396</name>
</gene>
<name>A0A080ZM43_PHYNI</name>
<sequence length="144" mass="16617">MSLFEMLGLQSLHRSEQCVWHHRQIQRLYGIHDHLRRAFERRDRRTPLVKPRMHTVPPASNVSASANTSELSLESFENFFVFKFSNKGLFIRALSSKYHIAKAEGTVLRCHERPFEQAAQSDAIASHNDKRGSEGTILMTKTRP</sequence>
<accession>A0A080ZM43</accession>
<dbReference type="AlphaFoldDB" id="A0A080ZM43"/>
<comment type="caution">
    <text evidence="2">The sequence shown here is derived from an EMBL/GenBank/DDBJ whole genome shotgun (WGS) entry which is preliminary data.</text>
</comment>
<evidence type="ECO:0000313" key="2">
    <source>
        <dbReference type="EMBL" id="ETO67704.1"/>
    </source>
</evidence>
<feature type="region of interest" description="Disordered" evidence="1">
    <location>
        <begin position="121"/>
        <end position="144"/>
    </location>
</feature>